<dbReference type="EMBL" id="KN831822">
    <property type="protein sequence ID" value="KIM35353.1"/>
    <property type="molecule type" value="Genomic_DNA"/>
</dbReference>
<dbReference type="Proteomes" id="UP000053424">
    <property type="component" value="Unassembled WGS sequence"/>
</dbReference>
<organism evidence="1 2">
    <name type="scientific">Hebeloma cylindrosporum</name>
    <dbReference type="NCBI Taxonomy" id="76867"/>
    <lineage>
        <taxon>Eukaryota</taxon>
        <taxon>Fungi</taxon>
        <taxon>Dikarya</taxon>
        <taxon>Basidiomycota</taxon>
        <taxon>Agaricomycotina</taxon>
        <taxon>Agaricomycetes</taxon>
        <taxon>Agaricomycetidae</taxon>
        <taxon>Agaricales</taxon>
        <taxon>Agaricineae</taxon>
        <taxon>Hymenogastraceae</taxon>
        <taxon>Hebeloma</taxon>
    </lineage>
</organism>
<keyword evidence="2" id="KW-1185">Reference proteome</keyword>
<evidence type="ECO:0000313" key="1">
    <source>
        <dbReference type="EMBL" id="KIM35353.1"/>
    </source>
</evidence>
<gene>
    <name evidence="1" type="ORF">M413DRAFT_32546</name>
</gene>
<sequence length="71" mass="7880">MHEYPPRVEVDVEAGIPKNPIIPPQAIHVTLNTGVTKSRAIVHHGVRIPAVNHQPVLRITPDSKSRIIDRP</sequence>
<reference evidence="1 2" key="1">
    <citation type="submission" date="2014-04" db="EMBL/GenBank/DDBJ databases">
        <authorList>
            <consortium name="DOE Joint Genome Institute"/>
            <person name="Kuo A."/>
            <person name="Gay G."/>
            <person name="Dore J."/>
            <person name="Kohler A."/>
            <person name="Nagy L.G."/>
            <person name="Floudas D."/>
            <person name="Copeland A."/>
            <person name="Barry K.W."/>
            <person name="Cichocki N."/>
            <person name="Veneault-Fourrey C."/>
            <person name="LaButti K."/>
            <person name="Lindquist E.A."/>
            <person name="Lipzen A."/>
            <person name="Lundell T."/>
            <person name="Morin E."/>
            <person name="Murat C."/>
            <person name="Sun H."/>
            <person name="Tunlid A."/>
            <person name="Henrissat B."/>
            <person name="Grigoriev I.V."/>
            <person name="Hibbett D.S."/>
            <person name="Martin F."/>
            <person name="Nordberg H.P."/>
            <person name="Cantor M.N."/>
            <person name="Hua S.X."/>
        </authorList>
    </citation>
    <scope>NUCLEOTIDE SEQUENCE [LARGE SCALE GENOMIC DNA]</scope>
    <source>
        <strain evidence="2">h7</strain>
    </source>
</reference>
<reference evidence="2" key="2">
    <citation type="submission" date="2015-01" db="EMBL/GenBank/DDBJ databases">
        <title>Evolutionary Origins and Diversification of the Mycorrhizal Mutualists.</title>
        <authorList>
            <consortium name="DOE Joint Genome Institute"/>
            <consortium name="Mycorrhizal Genomics Consortium"/>
            <person name="Kohler A."/>
            <person name="Kuo A."/>
            <person name="Nagy L.G."/>
            <person name="Floudas D."/>
            <person name="Copeland A."/>
            <person name="Barry K.W."/>
            <person name="Cichocki N."/>
            <person name="Veneault-Fourrey C."/>
            <person name="LaButti K."/>
            <person name="Lindquist E.A."/>
            <person name="Lipzen A."/>
            <person name="Lundell T."/>
            <person name="Morin E."/>
            <person name="Murat C."/>
            <person name="Riley R."/>
            <person name="Ohm R."/>
            <person name="Sun H."/>
            <person name="Tunlid A."/>
            <person name="Henrissat B."/>
            <person name="Grigoriev I.V."/>
            <person name="Hibbett D.S."/>
            <person name="Martin F."/>
        </authorList>
    </citation>
    <scope>NUCLEOTIDE SEQUENCE [LARGE SCALE GENOMIC DNA]</scope>
    <source>
        <strain evidence="2">h7</strain>
    </source>
</reference>
<name>A0A0C2XBM0_HEBCY</name>
<dbReference type="HOGENOM" id="CLU_2740313_0_0_1"/>
<accession>A0A0C2XBM0</accession>
<evidence type="ECO:0000313" key="2">
    <source>
        <dbReference type="Proteomes" id="UP000053424"/>
    </source>
</evidence>
<protein>
    <submittedName>
        <fullName evidence="1">Uncharacterized protein</fullName>
    </submittedName>
</protein>
<dbReference type="AlphaFoldDB" id="A0A0C2XBM0"/>
<proteinExistence type="predicted"/>